<sequence>MTSVVLPVKIDIPVEFIITENSARARMEHRLCHPQRINQEAGSLI</sequence>
<evidence type="ECO:0000313" key="1">
    <source>
        <dbReference type="EMBL" id="TLD43505.1"/>
    </source>
</evidence>
<dbReference type="EMBL" id="SULG01000002">
    <property type="protein sequence ID" value="TLD43505.1"/>
    <property type="molecule type" value="Genomic_DNA"/>
</dbReference>
<protein>
    <submittedName>
        <fullName evidence="1">Uncharacterized protein</fullName>
    </submittedName>
</protein>
<organism evidence="1 2">
    <name type="scientific">Candidatus Jettenia ecosi</name>
    <dbReference type="NCBI Taxonomy" id="2494326"/>
    <lineage>
        <taxon>Bacteria</taxon>
        <taxon>Pseudomonadati</taxon>
        <taxon>Planctomycetota</taxon>
        <taxon>Candidatus Brocadiia</taxon>
        <taxon>Candidatus Brocadiales</taxon>
        <taxon>Candidatus Brocadiaceae</taxon>
        <taxon>Candidatus Jettenia</taxon>
    </lineage>
</organism>
<gene>
    <name evidence="1" type="ORF">JETT_0136</name>
</gene>
<comment type="caution">
    <text evidence="1">The sequence shown here is derived from an EMBL/GenBank/DDBJ whole genome shotgun (WGS) entry which is preliminary data.</text>
</comment>
<evidence type="ECO:0000313" key="2">
    <source>
        <dbReference type="Proteomes" id="UP000319783"/>
    </source>
</evidence>
<dbReference type="Proteomes" id="UP000319783">
    <property type="component" value="Unassembled WGS sequence"/>
</dbReference>
<name>A0A533QFE8_9BACT</name>
<accession>A0A533QFE8</accession>
<dbReference type="AlphaFoldDB" id="A0A533QFE8"/>
<proteinExistence type="predicted"/>
<reference evidence="1 2" key="1">
    <citation type="submission" date="2019-04" db="EMBL/GenBank/DDBJ databases">
        <title>Genome of a novel bacterium Candidatus Jettenia ecosi reconstructed from metagenome of an anammox bioreactor.</title>
        <authorList>
            <person name="Mardanov A.V."/>
            <person name="Beletsky A.V."/>
            <person name="Ravin N.V."/>
            <person name="Botchkova E.A."/>
            <person name="Litti Y.V."/>
            <person name="Nozhevnikova A.N."/>
        </authorList>
    </citation>
    <scope>NUCLEOTIDE SEQUENCE [LARGE SCALE GENOMIC DNA]</scope>
    <source>
        <strain evidence="1">J2</strain>
    </source>
</reference>